<evidence type="ECO:0000256" key="1">
    <source>
        <dbReference type="SAM" id="MobiDB-lite"/>
    </source>
</evidence>
<dbReference type="EMBL" id="MTJL01000036">
    <property type="protein sequence ID" value="OMI01477.1"/>
    <property type="molecule type" value="Genomic_DNA"/>
</dbReference>
<dbReference type="NCBIfam" id="NF047410">
    <property type="entry name" value="CotG_ExsB_Nterm"/>
    <property type="match status" value="1"/>
</dbReference>
<gene>
    <name evidence="2" type="ORF">BW143_17450</name>
</gene>
<dbReference type="OrthoDB" id="2944022at2"/>
<dbReference type="Proteomes" id="UP000187367">
    <property type="component" value="Unassembled WGS sequence"/>
</dbReference>
<feature type="compositionally biased region" description="Basic and acidic residues" evidence="1">
    <location>
        <begin position="1"/>
        <end position="30"/>
    </location>
</feature>
<organism evidence="2 3">
    <name type="scientific">Bacillus swezeyi</name>
    <dbReference type="NCBI Taxonomy" id="1925020"/>
    <lineage>
        <taxon>Bacteria</taxon>
        <taxon>Bacillati</taxon>
        <taxon>Bacillota</taxon>
        <taxon>Bacilli</taxon>
        <taxon>Bacillales</taxon>
        <taxon>Bacillaceae</taxon>
        <taxon>Bacillus</taxon>
    </lineage>
</organism>
<protein>
    <recommendedName>
        <fullName evidence="4">Spore coat protein</fullName>
    </recommendedName>
</protein>
<sequence>MSDVHDHDIKKAVDQLRSEGRDHYLDREPESAGSSNSRRSHNIWDMWWGIKPDRSKKHDKSEKSDDCEKPDRSKKPDDCGKPDRSKKPDDCEKPDKSKKPDDCEKPDKSKKPDDCKKPDRCKKSDKCCRKRHEHRHGKKTHHHRRSKSGYETITKWSDGNLEEIRHRKR</sequence>
<comment type="caution">
    <text evidence="2">The sequence shown here is derived from an EMBL/GenBank/DDBJ whole genome shotgun (WGS) entry which is preliminary data.</text>
</comment>
<reference evidence="2 3" key="1">
    <citation type="submission" date="2017-01" db="EMBL/GenBank/DDBJ databases">
        <title>Bacillus phylogenomics.</title>
        <authorList>
            <person name="Dunlap C."/>
        </authorList>
    </citation>
    <scope>NUCLEOTIDE SEQUENCE [LARGE SCALE GENOMIC DNA]</scope>
    <source>
        <strain evidence="2 3">NRRL B-41282</strain>
    </source>
</reference>
<dbReference type="RefSeq" id="WP_076760350.1">
    <property type="nucleotide sequence ID" value="NZ_JARMMK010000001.1"/>
</dbReference>
<feature type="compositionally biased region" description="Basic and acidic residues" evidence="1">
    <location>
        <begin position="59"/>
        <end position="127"/>
    </location>
</feature>
<feature type="region of interest" description="Disordered" evidence="1">
    <location>
        <begin position="1"/>
        <end position="169"/>
    </location>
</feature>
<accession>A0A1R1S0N4</accession>
<evidence type="ECO:0000313" key="2">
    <source>
        <dbReference type="EMBL" id="OMI01477.1"/>
    </source>
</evidence>
<feature type="compositionally biased region" description="Basic residues" evidence="1">
    <location>
        <begin position="128"/>
        <end position="147"/>
    </location>
</feature>
<keyword evidence="3" id="KW-1185">Reference proteome</keyword>
<proteinExistence type="predicted"/>
<dbReference type="NCBIfam" id="NF047411">
    <property type="entry name" value="spore_coat_G"/>
    <property type="match status" value="1"/>
</dbReference>
<accession>A0A1R1QE60</accession>
<evidence type="ECO:0000313" key="3">
    <source>
        <dbReference type="Proteomes" id="UP000187367"/>
    </source>
</evidence>
<evidence type="ECO:0008006" key="4">
    <source>
        <dbReference type="Google" id="ProtNLM"/>
    </source>
</evidence>
<name>A0A1R1QE60_9BACI</name>
<dbReference type="AlphaFoldDB" id="A0A1R1QE60"/>